<dbReference type="GO" id="GO:0009691">
    <property type="term" value="P:cytokinin biosynthetic process"/>
    <property type="evidence" value="ECO:0007669"/>
    <property type="project" value="UniProtKB-UniRule"/>
</dbReference>
<evidence type="ECO:0000313" key="5">
    <source>
        <dbReference type="Proteomes" id="UP000292120"/>
    </source>
</evidence>
<dbReference type="OrthoDB" id="9801098at2"/>
<evidence type="ECO:0000256" key="2">
    <source>
        <dbReference type="ARBA" id="ARBA00006763"/>
    </source>
</evidence>
<dbReference type="AlphaFoldDB" id="A0A4Q9H041"/>
<organism evidence="4 5">
    <name type="scientific">Aquabacterium lacunae</name>
    <dbReference type="NCBI Taxonomy" id="2528630"/>
    <lineage>
        <taxon>Bacteria</taxon>
        <taxon>Pseudomonadati</taxon>
        <taxon>Pseudomonadota</taxon>
        <taxon>Betaproteobacteria</taxon>
        <taxon>Burkholderiales</taxon>
        <taxon>Aquabacterium</taxon>
    </lineage>
</organism>
<evidence type="ECO:0000256" key="3">
    <source>
        <dbReference type="RuleBase" id="RU363015"/>
    </source>
</evidence>
<dbReference type="NCBIfam" id="TIGR00730">
    <property type="entry name" value="Rossman fold protein, TIGR00730 family"/>
    <property type="match status" value="1"/>
</dbReference>
<dbReference type="Pfam" id="PF03641">
    <property type="entry name" value="Lysine_decarbox"/>
    <property type="match status" value="1"/>
</dbReference>
<evidence type="ECO:0000313" key="4">
    <source>
        <dbReference type="EMBL" id="TBO32629.1"/>
    </source>
</evidence>
<dbReference type="InterPro" id="IPR031100">
    <property type="entry name" value="LOG_fam"/>
</dbReference>
<evidence type="ECO:0000256" key="1">
    <source>
        <dbReference type="ARBA" id="ARBA00000274"/>
    </source>
</evidence>
<protein>
    <recommendedName>
        <fullName evidence="3">Cytokinin riboside 5'-monophosphate phosphoribohydrolase</fullName>
        <ecNumber evidence="3">3.2.2.n1</ecNumber>
    </recommendedName>
</protein>
<comment type="similarity">
    <text evidence="2 3">Belongs to the LOG family.</text>
</comment>
<keyword evidence="3" id="KW-0378">Hydrolase</keyword>
<dbReference type="SUPFAM" id="SSF102405">
    <property type="entry name" value="MCP/YpsA-like"/>
    <property type="match status" value="1"/>
</dbReference>
<dbReference type="PANTHER" id="PTHR31223">
    <property type="entry name" value="LOG FAMILY PROTEIN YJL055W"/>
    <property type="match status" value="1"/>
</dbReference>
<gene>
    <name evidence="4" type="ORF">EYS42_05460</name>
</gene>
<dbReference type="RefSeq" id="WP_130966841.1">
    <property type="nucleotide sequence ID" value="NZ_SIXI01000002.1"/>
</dbReference>
<dbReference type="EMBL" id="SIXI01000002">
    <property type="protein sequence ID" value="TBO32629.1"/>
    <property type="molecule type" value="Genomic_DNA"/>
</dbReference>
<name>A0A4Q9H041_9BURK</name>
<dbReference type="InterPro" id="IPR005269">
    <property type="entry name" value="LOG"/>
</dbReference>
<dbReference type="Gene3D" id="3.40.50.450">
    <property type="match status" value="1"/>
</dbReference>
<sequence length="208" mass="22450">MKAPATFSVCVYCGSRDGTRPAYLAAAQACGQSLGQRGWQLVYGGGSTGLMGAVADATLQAGGPVIGIIPDKLIQRELGHGGVTELQVVGSMHERKHKMAQQSDAFVALPGGIGTMEEIFEIWTWRQLGYHSKPLGLLNVDGCYDHLLRFIDALRDEGFLWPDVQELLLIDTDIERLLDRLHTEARRLKAQTPPELQVAAPGGVADGT</sequence>
<comment type="caution">
    <text evidence="4">The sequence shown here is derived from an EMBL/GenBank/DDBJ whole genome shotgun (WGS) entry which is preliminary data.</text>
</comment>
<dbReference type="EC" id="3.2.2.n1" evidence="3"/>
<comment type="catalytic activity">
    <reaction evidence="1">
        <text>AMP + H2O = D-ribose 5-phosphate + adenine</text>
        <dbReference type="Rhea" id="RHEA:20129"/>
        <dbReference type="ChEBI" id="CHEBI:15377"/>
        <dbReference type="ChEBI" id="CHEBI:16708"/>
        <dbReference type="ChEBI" id="CHEBI:78346"/>
        <dbReference type="ChEBI" id="CHEBI:456215"/>
        <dbReference type="EC" id="3.2.2.4"/>
    </reaction>
</comment>
<accession>A0A4Q9H041</accession>
<dbReference type="GO" id="GO:0005829">
    <property type="term" value="C:cytosol"/>
    <property type="evidence" value="ECO:0007669"/>
    <property type="project" value="TreeGrafter"/>
</dbReference>
<dbReference type="PANTHER" id="PTHR31223:SF70">
    <property type="entry name" value="LOG FAMILY PROTEIN YJL055W"/>
    <property type="match status" value="1"/>
</dbReference>
<dbReference type="GO" id="GO:0008714">
    <property type="term" value="F:AMP nucleosidase activity"/>
    <property type="evidence" value="ECO:0007669"/>
    <property type="project" value="UniProtKB-EC"/>
</dbReference>
<keyword evidence="3" id="KW-0203">Cytokinin biosynthesis</keyword>
<reference evidence="4 5" key="1">
    <citation type="submission" date="2019-02" db="EMBL/GenBank/DDBJ databases">
        <title>Aquabacterium sp. strain KMB7.</title>
        <authorList>
            <person name="Chen W.-M."/>
        </authorList>
    </citation>
    <scope>NUCLEOTIDE SEQUENCE [LARGE SCALE GENOMIC DNA]</scope>
    <source>
        <strain evidence="4 5">KMB7</strain>
    </source>
</reference>
<dbReference type="Proteomes" id="UP000292120">
    <property type="component" value="Unassembled WGS sequence"/>
</dbReference>
<proteinExistence type="inferred from homology"/>
<keyword evidence="5" id="KW-1185">Reference proteome</keyword>